<protein>
    <recommendedName>
        <fullName evidence="6">Autotransporter outer membrane beta-barrel domain-containing protein</fullName>
    </recommendedName>
</protein>
<evidence type="ECO:0000313" key="2">
    <source>
        <dbReference type="EMBL" id="GGI22622.1"/>
    </source>
</evidence>
<organism evidence="2 5">
    <name type="scientific">Bradyrhizobium guangdongense</name>
    <dbReference type="NCBI Taxonomy" id="1325090"/>
    <lineage>
        <taxon>Bacteria</taxon>
        <taxon>Pseudomonadati</taxon>
        <taxon>Pseudomonadota</taxon>
        <taxon>Alphaproteobacteria</taxon>
        <taxon>Hyphomicrobiales</taxon>
        <taxon>Nitrobacteraceae</taxon>
        <taxon>Bradyrhizobium</taxon>
    </lineage>
</organism>
<sequence>MKMKRKLLATVNRGLLRVPVSAVLLAPLLVANRAEAACTPVAPVSNATIVCSGNVDTQQGGVTGYGTFNDNNNSYRVEAGAQVDGTSFGIRTGSGGTLTNLGIIDGPNGAGLTAGDVTVSNASGATISGFNGITASTLNLDNAGAIASGLQGHAIDATAVTVSSSGTIIGIGANSIGINATTVNVTANTGTIAGVRFGVSVTADAAMANAGGVKATGANGVGITADGNASIDNRGTISALASGASATFLIL</sequence>
<dbReference type="EMBL" id="BMHC01000002">
    <property type="protein sequence ID" value="GGI22622.1"/>
    <property type="molecule type" value="Genomic_DNA"/>
</dbReference>
<evidence type="ECO:0008006" key="6">
    <source>
        <dbReference type="Google" id="ProtNLM"/>
    </source>
</evidence>
<dbReference type="Proteomes" id="UP000593880">
    <property type="component" value="Chromosome"/>
</dbReference>
<gene>
    <name evidence="2" type="ORF">GCM10010987_20320</name>
    <name evidence="3" type="ORF">XH86_23990</name>
</gene>
<accession>A0A410V9K7</accession>
<evidence type="ECO:0000313" key="3">
    <source>
        <dbReference type="EMBL" id="QOZ61449.1"/>
    </source>
</evidence>
<evidence type="ECO:0000313" key="4">
    <source>
        <dbReference type="Proteomes" id="UP000593880"/>
    </source>
</evidence>
<proteinExistence type="predicted"/>
<feature type="chain" id="PRO_5044601268" description="Autotransporter outer membrane beta-barrel domain-containing protein" evidence="1">
    <location>
        <begin position="37"/>
        <end position="251"/>
    </location>
</feature>
<dbReference type="AlphaFoldDB" id="A0A410V9K7"/>
<reference evidence="3 4" key="2">
    <citation type="submission" date="2018-06" db="EMBL/GenBank/DDBJ databases">
        <title>Comparative genomics of rhizobia nodulating Arachis hypogaea in China.</title>
        <authorList>
            <person name="Li Y."/>
        </authorList>
    </citation>
    <scope>NUCLEOTIDE SEQUENCE [LARGE SCALE GENOMIC DNA]</scope>
    <source>
        <strain evidence="3 4">CCBAU 51658</strain>
    </source>
</reference>
<feature type="signal peptide" evidence="1">
    <location>
        <begin position="1"/>
        <end position="36"/>
    </location>
</feature>
<keyword evidence="4" id="KW-1185">Reference proteome</keyword>
<keyword evidence="1" id="KW-0732">Signal</keyword>
<evidence type="ECO:0000256" key="1">
    <source>
        <dbReference type="SAM" id="SignalP"/>
    </source>
</evidence>
<reference evidence="2" key="3">
    <citation type="submission" date="2022-12" db="EMBL/GenBank/DDBJ databases">
        <authorList>
            <person name="Sun Q."/>
            <person name="Zhou Y."/>
        </authorList>
    </citation>
    <scope>NUCLEOTIDE SEQUENCE</scope>
    <source>
        <strain evidence="2">CGMCC 1.15034</strain>
    </source>
</reference>
<name>A0A410V9K7_9BRAD</name>
<dbReference type="EMBL" id="CP030057">
    <property type="protein sequence ID" value="QOZ61449.1"/>
    <property type="molecule type" value="Genomic_DNA"/>
</dbReference>
<reference evidence="2" key="1">
    <citation type="journal article" date="2014" name="Int. J. Syst. Evol. Microbiol.">
        <title>Complete genome sequence of Corynebacterium casei LMG S-19264T (=DSM 44701T), isolated from a smear-ripened cheese.</title>
        <authorList>
            <consortium name="US DOE Joint Genome Institute (JGI-PGF)"/>
            <person name="Walter F."/>
            <person name="Albersmeier A."/>
            <person name="Kalinowski J."/>
            <person name="Ruckert C."/>
        </authorList>
    </citation>
    <scope>NUCLEOTIDE SEQUENCE</scope>
    <source>
        <strain evidence="2">CGMCC 1.15034</strain>
    </source>
</reference>
<dbReference type="Proteomes" id="UP000625079">
    <property type="component" value="Unassembled WGS sequence"/>
</dbReference>
<evidence type="ECO:0000313" key="5">
    <source>
        <dbReference type="Proteomes" id="UP000625079"/>
    </source>
</evidence>